<proteinExistence type="predicted"/>
<organism evidence="1 2">
    <name type="scientific">Actinomadura keratinilytica</name>
    <dbReference type="NCBI Taxonomy" id="547461"/>
    <lineage>
        <taxon>Bacteria</taxon>
        <taxon>Bacillati</taxon>
        <taxon>Actinomycetota</taxon>
        <taxon>Actinomycetes</taxon>
        <taxon>Streptosporangiales</taxon>
        <taxon>Thermomonosporaceae</taxon>
        <taxon>Actinomadura</taxon>
    </lineage>
</organism>
<protein>
    <submittedName>
        <fullName evidence="1">Uncharacterized protein</fullName>
    </submittedName>
</protein>
<name>A0ABP7Y8C1_9ACTN</name>
<sequence length="158" mass="17342">MRQIISRGRILRARSVAARTHPGGPIEYGGDATARCRMHLAPGSTAARGGGTRRRTRCERRDGPVFRSTACHFARVRHLNGNHGPRLRPYGMLGAAMSRSVFQGRVSVENKDDLPVCGHCAGSGEVTYERPQKENDGSITWRTSVENCHVCRGTGKCR</sequence>
<dbReference type="Proteomes" id="UP001500266">
    <property type="component" value="Unassembled WGS sequence"/>
</dbReference>
<evidence type="ECO:0000313" key="1">
    <source>
        <dbReference type="EMBL" id="GAA4132152.1"/>
    </source>
</evidence>
<evidence type="ECO:0000313" key="2">
    <source>
        <dbReference type="Proteomes" id="UP001500266"/>
    </source>
</evidence>
<gene>
    <name evidence="1" type="ORF">GCM10022416_11600</name>
</gene>
<comment type="caution">
    <text evidence="1">The sequence shown here is derived from an EMBL/GenBank/DDBJ whole genome shotgun (WGS) entry which is preliminary data.</text>
</comment>
<keyword evidence="2" id="KW-1185">Reference proteome</keyword>
<reference evidence="2" key="1">
    <citation type="journal article" date="2019" name="Int. J. Syst. Evol. Microbiol.">
        <title>The Global Catalogue of Microorganisms (GCM) 10K type strain sequencing project: providing services to taxonomists for standard genome sequencing and annotation.</title>
        <authorList>
            <consortium name="The Broad Institute Genomics Platform"/>
            <consortium name="The Broad Institute Genome Sequencing Center for Infectious Disease"/>
            <person name="Wu L."/>
            <person name="Ma J."/>
        </authorList>
    </citation>
    <scope>NUCLEOTIDE SEQUENCE [LARGE SCALE GENOMIC DNA]</scope>
    <source>
        <strain evidence="2">JCM 17316</strain>
    </source>
</reference>
<accession>A0ABP7Y8C1</accession>
<dbReference type="EMBL" id="BAABDO010000010">
    <property type="protein sequence ID" value="GAA4132152.1"/>
    <property type="molecule type" value="Genomic_DNA"/>
</dbReference>